<feature type="region of interest" description="Disordered" evidence="10">
    <location>
        <begin position="172"/>
        <end position="195"/>
    </location>
</feature>
<evidence type="ECO:0000256" key="7">
    <source>
        <dbReference type="ARBA" id="ARBA00023128"/>
    </source>
</evidence>
<dbReference type="GO" id="GO:1990456">
    <property type="term" value="P:mitochondrion-endoplasmic reticulum membrane tethering"/>
    <property type="evidence" value="ECO:0007669"/>
    <property type="project" value="TreeGrafter"/>
</dbReference>
<feature type="region of interest" description="Disordered" evidence="10">
    <location>
        <begin position="71"/>
        <end position="95"/>
    </location>
</feature>
<dbReference type="GO" id="GO:0008289">
    <property type="term" value="F:lipid binding"/>
    <property type="evidence" value="ECO:0007669"/>
    <property type="project" value="UniProtKB-KW"/>
</dbReference>
<proteinExistence type="inferred from homology"/>
<dbReference type="PANTHER" id="PTHR28204:SF1">
    <property type="entry name" value="MITOCHONDRIAL DISTRIBUTION AND MORPHOLOGY PROTEIN 12"/>
    <property type="match status" value="1"/>
</dbReference>
<dbReference type="InterPro" id="IPR027532">
    <property type="entry name" value="Mdm12"/>
</dbReference>
<feature type="region of interest" description="Disordered" evidence="10">
    <location>
        <begin position="116"/>
        <end position="146"/>
    </location>
</feature>
<dbReference type="PROSITE" id="PS51847">
    <property type="entry name" value="SMP"/>
    <property type="match status" value="1"/>
</dbReference>
<keyword evidence="3 9" id="KW-1000">Mitochondrion outer membrane</keyword>
<feature type="domain" description="SMP-LTD" evidence="11">
    <location>
        <begin position="1"/>
        <end position="366"/>
    </location>
</feature>
<keyword evidence="8 9" id="KW-0472">Membrane</keyword>
<evidence type="ECO:0000256" key="1">
    <source>
        <dbReference type="ARBA" id="ARBA00004370"/>
    </source>
</evidence>
<dbReference type="GO" id="GO:0005789">
    <property type="term" value="C:endoplasmic reticulum membrane"/>
    <property type="evidence" value="ECO:0007669"/>
    <property type="project" value="UniProtKB-SubCell"/>
</dbReference>
<dbReference type="GO" id="GO:0015914">
    <property type="term" value="P:phospholipid transport"/>
    <property type="evidence" value="ECO:0007669"/>
    <property type="project" value="TreeGrafter"/>
</dbReference>
<sequence length="382" mass="42699">MSIDINWDNLVSDEQFTSSLRTFLDDQFRSISLPSFINNLQVTDFCLGTKPPDITIRHIGDPFDAFYEEESPEAQMPVSRVASNVPDSDDSESIDSEDEMMTIGENTTMAASTFHMEPPLSPPATPRHRSLSPGPHPLASTRTSSDSVSLMVGTTQLLNLHQNYTSLVGLPRGIKPPEPPGANGHNSASGRETPLDILTHRNDRLQSGKKTKQRHVNDIQFTVEFDYQGDMTIEVTVNLLVNYPSSNFISLPIKLHITDMVIHSIAAVAYLKHSVYFSFLCDINDNIADYFDGASSTPANATFSDFVSGRDRIDIIKKIRIESEIGEVENNVLRNVGKVERFLTERLRSMLRDEIAWPSWLCFDLNDDEDDDDDGASDTEPR</sequence>
<dbReference type="OrthoDB" id="3356905at2759"/>
<comment type="caution">
    <text evidence="12">The sequence shown here is derived from an EMBL/GenBank/DDBJ whole genome shotgun (WGS) entry which is preliminary data.</text>
</comment>
<dbReference type="HAMAP" id="MF_03104">
    <property type="entry name" value="Mdm12"/>
    <property type="match status" value="1"/>
</dbReference>
<dbReference type="Proteomes" id="UP000449547">
    <property type="component" value="Unassembled WGS sequence"/>
</dbReference>
<comment type="subcellular location">
    <subcellularLocation>
        <location evidence="1">Membrane</location>
    </subcellularLocation>
    <subcellularLocation>
        <location evidence="9">Mitochondrion outer membrane</location>
        <topology evidence="9">Peripheral membrane protein</topology>
        <orientation evidence="9">Cytoplasmic side</orientation>
    </subcellularLocation>
    <subcellularLocation>
        <location evidence="9">Endoplasmic reticulum membrane</location>
        <topology evidence="9">Peripheral membrane protein</topology>
        <orientation evidence="9">Cytoplasmic side</orientation>
    </subcellularLocation>
    <text evidence="9">The ERMES/MDM complex localizes to a few discrete foci (around 10 per single cell), that represent mitochondria-endoplasmic reticulum junctions. These foci are often found next to mtDNA nucleoids.</text>
</comment>
<keyword evidence="5" id="KW-0445">Lipid transport</keyword>
<evidence type="ECO:0000256" key="10">
    <source>
        <dbReference type="SAM" id="MobiDB-lite"/>
    </source>
</evidence>
<dbReference type="OMA" id="AAWPSWI"/>
<keyword evidence="2" id="KW-0813">Transport</keyword>
<keyword evidence="13" id="KW-1185">Reference proteome</keyword>
<protein>
    <recommendedName>
        <fullName evidence="9">Mitochondrial distribution and morphology protein 12</fullName>
    </recommendedName>
    <alternativeName>
        <fullName evidence="9">Mitochondrial inheritance component MDM12</fullName>
    </alternativeName>
</protein>
<dbReference type="Pfam" id="PF26544">
    <property type="entry name" value="Mdm12"/>
    <property type="match status" value="2"/>
</dbReference>
<dbReference type="GO" id="GO:0032865">
    <property type="term" value="C:ERMES complex"/>
    <property type="evidence" value="ECO:0007669"/>
    <property type="project" value="UniProtKB-UniRule"/>
</dbReference>
<name>A0A642UNU1_DIURU</name>
<evidence type="ECO:0000256" key="2">
    <source>
        <dbReference type="ARBA" id="ARBA00022448"/>
    </source>
</evidence>
<keyword evidence="4 9" id="KW-0256">Endoplasmic reticulum</keyword>
<evidence type="ECO:0000256" key="5">
    <source>
        <dbReference type="ARBA" id="ARBA00023055"/>
    </source>
</evidence>
<dbReference type="GO" id="GO:0045040">
    <property type="term" value="P:protein insertion into mitochondrial outer membrane"/>
    <property type="evidence" value="ECO:0007669"/>
    <property type="project" value="UniProtKB-UniRule"/>
</dbReference>
<evidence type="ECO:0000313" key="12">
    <source>
        <dbReference type="EMBL" id="KAA8902431.1"/>
    </source>
</evidence>
<gene>
    <name evidence="9" type="primary">MDM12</name>
    <name evidence="12" type="ORF">DIURU_002885</name>
</gene>
<comment type="function">
    <text evidence="9">Component of the ERMES/MDM complex, which serves as a molecular tether to connect the endoplasmic reticulum (ER) and mitochondria. Components of this complex are involved in the control of mitochondrial shape and protein biogenesis, and function in nonvesicular lipid trafficking between the ER and mitochondria. MDM12 is required for the interaction of the ER-resident membrane protein MMM1 and the outer mitochondrial membrane-resident beta-barrel protein MDM10. The MDM12-MMM1 subcomplex functions in the major beta-barrel assembly pathway that is responsible for biogenesis of all mitochondrial outer membrane beta-barrel proteins, and acts in a late step after the SAM complex. The MDM10-MDM12-MMM1 subcomplex further acts in the TOM40-specific pathway after the action of the MDM12-MMM1 complex. Essential for establishing and maintaining the structure of mitochondria and maintenance of mtDNA nucleoids.</text>
</comment>
<evidence type="ECO:0000256" key="8">
    <source>
        <dbReference type="ARBA" id="ARBA00023136"/>
    </source>
</evidence>
<evidence type="ECO:0000259" key="11">
    <source>
        <dbReference type="PROSITE" id="PS51847"/>
    </source>
</evidence>
<dbReference type="PANTHER" id="PTHR28204">
    <property type="entry name" value="MITOCHONDRIAL DISTRIBUTION AND MORPHOLOGY PROTEIN 12"/>
    <property type="match status" value="1"/>
</dbReference>
<keyword evidence="6" id="KW-0446">Lipid-binding</keyword>
<keyword evidence="7 9" id="KW-0496">Mitochondrion</keyword>
<dbReference type="CDD" id="cd21672">
    <property type="entry name" value="SMP_Mdm12"/>
    <property type="match status" value="1"/>
</dbReference>
<evidence type="ECO:0000256" key="9">
    <source>
        <dbReference type="HAMAP-Rule" id="MF_03104"/>
    </source>
</evidence>
<dbReference type="EMBL" id="SWFT01000090">
    <property type="protein sequence ID" value="KAA8902431.1"/>
    <property type="molecule type" value="Genomic_DNA"/>
</dbReference>
<dbReference type="VEuPathDB" id="FungiDB:DIURU_002885"/>
<dbReference type="InterPro" id="IPR031468">
    <property type="entry name" value="SMP_LBD"/>
</dbReference>
<evidence type="ECO:0000313" key="13">
    <source>
        <dbReference type="Proteomes" id="UP000449547"/>
    </source>
</evidence>
<evidence type="ECO:0000256" key="4">
    <source>
        <dbReference type="ARBA" id="ARBA00022824"/>
    </source>
</evidence>
<evidence type="ECO:0000256" key="6">
    <source>
        <dbReference type="ARBA" id="ARBA00023121"/>
    </source>
</evidence>
<organism evidence="12 13">
    <name type="scientific">Diutina rugosa</name>
    <name type="common">Yeast</name>
    <name type="synonym">Candida rugosa</name>
    <dbReference type="NCBI Taxonomy" id="5481"/>
    <lineage>
        <taxon>Eukaryota</taxon>
        <taxon>Fungi</taxon>
        <taxon>Dikarya</taxon>
        <taxon>Ascomycota</taxon>
        <taxon>Saccharomycotina</taxon>
        <taxon>Pichiomycetes</taxon>
        <taxon>Debaryomycetaceae</taxon>
        <taxon>Diutina</taxon>
    </lineage>
</organism>
<accession>A0A642UNU1</accession>
<dbReference type="AlphaFoldDB" id="A0A642UNU1"/>
<evidence type="ECO:0000256" key="3">
    <source>
        <dbReference type="ARBA" id="ARBA00022787"/>
    </source>
</evidence>
<comment type="similarity">
    <text evidence="9">Belongs to the MDM12 family.</text>
</comment>
<comment type="subunit">
    <text evidence="9">Component of the ER-mitochondria encounter structure (ERMES) or MDM complex, composed of MMM1, MDM10, MDM12 and MDM34. A MMM1 homodimer associates with one molecule of MDM12 on each side in a pairwise head-to-tail manner, and the SMP-LTD domains of MMM1 and MDM12 generate a continuous hydrophobic tunnel for phospholipid trafficking.</text>
</comment>
<reference evidence="12 13" key="1">
    <citation type="submission" date="2019-07" db="EMBL/GenBank/DDBJ databases">
        <title>Genome assembly of two rare yeast pathogens: Diutina rugosa and Trichomonascus ciferrii.</title>
        <authorList>
            <person name="Mixao V."/>
            <person name="Saus E."/>
            <person name="Hansen A."/>
            <person name="Lass-Flor C."/>
            <person name="Gabaldon T."/>
        </authorList>
    </citation>
    <scope>NUCLEOTIDE SEQUENCE [LARGE SCALE GENOMIC DNA]</scope>
    <source>
        <strain evidence="12 13">CBS 613</strain>
    </source>
</reference>